<evidence type="ECO:0000256" key="4">
    <source>
        <dbReference type="ARBA" id="ARBA00023136"/>
    </source>
</evidence>
<feature type="transmembrane region" description="Helical" evidence="5">
    <location>
        <begin position="66"/>
        <end position="94"/>
    </location>
</feature>
<dbReference type="PANTHER" id="PTHR37306:SF1">
    <property type="entry name" value="COLICIN V PRODUCTION PROTEIN"/>
    <property type="match status" value="1"/>
</dbReference>
<evidence type="ECO:0000256" key="3">
    <source>
        <dbReference type="ARBA" id="ARBA00022989"/>
    </source>
</evidence>
<name>A0A0W0GK49_9CHLR</name>
<dbReference type="GO" id="GO:0016020">
    <property type="term" value="C:membrane"/>
    <property type="evidence" value="ECO:0007669"/>
    <property type="project" value="UniProtKB-SubCell"/>
</dbReference>
<proteinExistence type="predicted"/>
<dbReference type="GO" id="GO:0009403">
    <property type="term" value="P:toxin biosynthetic process"/>
    <property type="evidence" value="ECO:0007669"/>
    <property type="project" value="InterPro"/>
</dbReference>
<dbReference type="AlphaFoldDB" id="A0A0W0GK49"/>
<comment type="subcellular location">
    <subcellularLocation>
        <location evidence="1">Membrane</location>
        <topology evidence="1">Multi-pass membrane protein</topology>
    </subcellularLocation>
</comment>
<evidence type="ECO:0000313" key="7">
    <source>
        <dbReference type="Proteomes" id="UP000053947"/>
    </source>
</evidence>
<dbReference type="PANTHER" id="PTHR37306">
    <property type="entry name" value="COLICIN V PRODUCTION PROTEIN"/>
    <property type="match status" value="1"/>
</dbReference>
<reference evidence="6 7" key="1">
    <citation type="submission" date="2015-06" db="EMBL/GenBank/DDBJ databases">
        <title>Genome sequence of the organohalide-respiring Dehalogenimonas alkenigignens type strain (IP3-3T).</title>
        <authorList>
            <person name="Key T.A."/>
            <person name="Richmond D.P."/>
            <person name="Bowman K.S."/>
            <person name="Cho Y.-J."/>
            <person name="Chun J."/>
            <person name="da Costa M.S."/>
            <person name="Rainey F.A."/>
            <person name="Moe W.M."/>
        </authorList>
    </citation>
    <scope>NUCLEOTIDE SEQUENCE [LARGE SCALE GENOMIC DNA]</scope>
    <source>
        <strain evidence="6 7">IP3-3</strain>
    </source>
</reference>
<keyword evidence="4 5" id="KW-0472">Membrane</keyword>
<evidence type="ECO:0000256" key="2">
    <source>
        <dbReference type="ARBA" id="ARBA00022692"/>
    </source>
</evidence>
<accession>A0A0W0GK49</accession>
<organism evidence="6 7">
    <name type="scientific">Dehalogenimonas alkenigignens</name>
    <dbReference type="NCBI Taxonomy" id="1217799"/>
    <lineage>
        <taxon>Bacteria</taxon>
        <taxon>Bacillati</taxon>
        <taxon>Chloroflexota</taxon>
        <taxon>Dehalococcoidia</taxon>
        <taxon>Dehalococcoidales</taxon>
        <taxon>Dehalococcoidaceae</taxon>
        <taxon>Dehalogenimonas</taxon>
    </lineage>
</organism>
<dbReference type="Proteomes" id="UP000053947">
    <property type="component" value="Unassembled WGS sequence"/>
</dbReference>
<dbReference type="STRING" id="1217799.DEALK_17870"/>
<protein>
    <submittedName>
        <fullName evidence="6">Colicin V production protein</fullName>
    </submittedName>
</protein>
<dbReference type="EMBL" id="LFDV01000002">
    <property type="protein sequence ID" value="KTB48940.1"/>
    <property type="molecule type" value="Genomic_DNA"/>
</dbReference>
<evidence type="ECO:0000256" key="1">
    <source>
        <dbReference type="ARBA" id="ARBA00004141"/>
    </source>
</evidence>
<dbReference type="RefSeq" id="WP_058439856.1">
    <property type="nucleotide sequence ID" value="NZ_KQ758903.1"/>
</dbReference>
<dbReference type="Pfam" id="PF02674">
    <property type="entry name" value="Colicin_V"/>
    <property type="match status" value="1"/>
</dbReference>
<dbReference type="InterPro" id="IPR003825">
    <property type="entry name" value="Colicin-V_CvpA"/>
</dbReference>
<evidence type="ECO:0000256" key="5">
    <source>
        <dbReference type="SAM" id="Phobius"/>
    </source>
</evidence>
<evidence type="ECO:0000313" key="6">
    <source>
        <dbReference type="EMBL" id="KTB48940.1"/>
    </source>
</evidence>
<dbReference type="OrthoDB" id="160277at2"/>
<feature type="transmembrane region" description="Helical" evidence="5">
    <location>
        <begin position="28"/>
        <end position="45"/>
    </location>
</feature>
<keyword evidence="2 5" id="KW-0812">Transmembrane</keyword>
<feature type="transmembrane region" description="Helical" evidence="5">
    <location>
        <begin position="100"/>
        <end position="121"/>
    </location>
</feature>
<keyword evidence="7" id="KW-1185">Reference proteome</keyword>
<keyword evidence="3 5" id="KW-1133">Transmembrane helix</keyword>
<comment type="caution">
    <text evidence="6">The sequence shown here is derived from an EMBL/GenBank/DDBJ whole genome shotgun (WGS) entry which is preliminary data.</text>
</comment>
<gene>
    <name evidence="6" type="ORF">DEALK_17870</name>
</gene>
<sequence length="162" mass="17279">MNWLDIALLVFFAFQVFSGLSQGLIKTLGGLLGLIVGIFLAGRFYESLGGSVFSFISNEDIANAAAFAAVLIVTWIVFSIVAGLLTKLVSVVLLGWVNRLAGAIFGLFMGTLIAGAALAVWAQFFGGESLADSTIATFLLDKFPLVLSLLPSQFDSIKEFFQ</sequence>